<gene>
    <name evidence="6" type="ORF">FZEAL_2809</name>
</gene>
<dbReference type="Gene3D" id="2.130.10.30">
    <property type="entry name" value="Regulator of chromosome condensation 1/beta-lactamase-inhibitor protein II"/>
    <property type="match status" value="1"/>
</dbReference>
<name>A0A8H4UQT0_9HYPO</name>
<evidence type="ECO:0000256" key="4">
    <source>
        <dbReference type="SAM" id="MobiDB-lite"/>
    </source>
</evidence>
<dbReference type="PRINTS" id="PR00633">
    <property type="entry name" value="RCCNDNSATION"/>
</dbReference>
<feature type="repeat" description="RCC1" evidence="3">
    <location>
        <begin position="334"/>
        <end position="390"/>
    </location>
</feature>
<dbReference type="InterPro" id="IPR058923">
    <property type="entry name" value="RCC1-like_dom"/>
</dbReference>
<protein>
    <recommendedName>
        <fullName evidence="5">RCC1-like domain-containing protein</fullName>
    </recommendedName>
</protein>
<evidence type="ECO:0000256" key="1">
    <source>
        <dbReference type="ARBA" id="ARBA00022658"/>
    </source>
</evidence>
<feature type="domain" description="RCC1-like" evidence="5">
    <location>
        <begin position="110"/>
        <end position="317"/>
    </location>
</feature>
<dbReference type="PANTHER" id="PTHR45982:SF1">
    <property type="entry name" value="REGULATOR OF CHROMOSOME CONDENSATION"/>
    <property type="match status" value="1"/>
</dbReference>
<evidence type="ECO:0000256" key="3">
    <source>
        <dbReference type="PROSITE-ProRule" id="PRU00235"/>
    </source>
</evidence>
<feature type="compositionally biased region" description="Low complexity" evidence="4">
    <location>
        <begin position="44"/>
        <end position="53"/>
    </location>
</feature>
<dbReference type="Proteomes" id="UP000635477">
    <property type="component" value="Unassembled WGS sequence"/>
</dbReference>
<dbReference type="SUPFAM" id="SSF50985">
    <property type="entry name" value="RCC1/BLIP-II"/>
    <property type="match status" value="1"/>
</dbReference>
<accession>A0A8H4UQT0</accession>
<keyword evidence="1" id="KW-0344">Guanine-nucleotide releasing factor</keyword>
<dbReference type="OrthoDB" id="61110at2759"/>
<dbReference type="InterPro" id="IPR009091">
    <property type="entry name" value="RCC1/BLIP-II"/>
</dbReference>
<dbReference type="PROSITE" id="PS00626">
    <property type="entry name" value="RCC1_2"/>
    <property type="match status" value="1"/>
</dbReference>
<dbReference type="AlphaFoldDB" id="A0A8H4UQT0"/>
<comment type="caution">
    <text evidence="6">The sequence shown here is derived from an EMBL/GenBank/DDBJ whole genome shotgun (WGS) entry which is preliminary data.</text>
</comment>
<evidence type="ECO:0000313" key="7">
    <source>
        <dbReference type="Proteomes" id="UP000635477"/>
    </source>
</evidence>
<evidence type="ECO:0000259" key="5">
    <source>
        <dbReference type="Pfam" id="PF25390"/>
    </source>
</evidence>
<dbReference type="InterPro" id="IPR051553">
    <property type="entry name" value="Ran_GTPase-activating"/>
</dbReference>
<evidence type="ECO:0000256" key="2">
    <source>
        <dbReference type="ARBA" id="ARBA00022737"/>
    </source>
</evidence>
<keyword evidence="2" id="KW-0677">Repeat</keyword>
<dbReference type="Pfam" id="PF25390">
    <property type="entry name" value="WD40_RLD"/>
    <property type="match status" value="1"/>
</dbReference>
<feature type="repeat" description="RCC1" evidence="3">
    <location>
        <begin position="391"/>
        <end position="458"/>
    </location>
</feature>
<sequence>MRLKKTSTRRKTAVAQAKTKTSQSTPARISSRNTSNPAKNSLPKDTASSAKSTSTKRKTPSHDLAQPPSKRTKAVSEPRATAASEKTTTAPRPLSPGPALNQPPSQPLSVFVVGSGECGELGLGPNETETQRPRINPFLNPKGPSSKYKVFQLSCGGMNTVARTVDNKIVTWGVNVNYALGRNTDWDGVLRDVDADSSNEEEEGELNPHEFTPTAIPGSAFPLDTRFVHVAAGDSCSFALTDTGLVYGWGTFRDGSGNEQFGYDTDGRFVKGQKKPVLIPGIQNITQITCGANHVLALEANGRVWGWGSDEQNQLGHRLLDVMPNTSDPVSLKDNVWAGGLNSFGEAGYAKGAGSDSALLPYPIKIPGLGSENVVVIDGGAHHSAAVTATGECLVWGRIDGGKLGVEFTSSQLDDEQVIRYDERDKPRNCLQPTLARGTGRAVHVACGTGHTVFVNEAGKGFAAGLGSSGQLGLGSDDDVEVARQVQSKDLEGRVLTWAGAGGQFSIVAGPTA</sequence>
<feature type="region of interest" description="Disordered" evidence="4">
    <location>
        <begin position="1"/>
        <end position="106"/>
    </location>
</feature>
<dbReference type="InterPro" id="IPR000408">
    <property type="entry name" value="Reg_chr_condens"/>
</dbReference>
<feature type="repeat" description="RCC1" evidence="3">
    <location>
        <begin position="167"/>
        <end position="243"/>
    </location>
</feature>
<dbReference type="PROSITE" id="PS50012">
    <property type="entry name" value="RCC1_3"/>
    <property type="match status" value="5"/>
</dbReference>
<dbReference type="PANTHER" id="PTHR45982">
    <property type="entry name" value="REGULATOR OF CHROMOSOME CONDENSATION"/>
    <property type="match status" value="1"/>
</dbReference>
<evidence type="ECO:0000313" key="6">
    <source>
        <dbReference type="EMBL" id="KAF4981379.1"/>
    </source>
</evidence>
<feature type="compositionally biased region" description="Basic residues" evidence="4">
    <location>
        <begin position="1"/>
        <end position="12"/>
    </location>
</feature>
<organism evidence="6 7">
    <name type="scientific">Fusarium zealandicum</name>
    <dbReference type="NCBI Taxonomy" id="1053134"/>
    <lineage>
        <taxon>Eukaryota</taxon>
        <taxon>Fungi</taxon>
        <taxon>Dikarya</taxon>
        <taxon>Ascomycota</taxon>
        <taxon>Pezizomycotina</taxon>
        <taxon>Sordariomycetes</taxon>
        <taxon>Hypocreomycetidae</taxon>
        <taxon>Hypocreales</taxon>
        <taxon>Nectriaceae</taxon>
        <taxon>Fusarium</taxon>
        <taxon>Fusarium staphyleae species complex</taxon>
    </lineage>
</organism>
<dbReference type="GO" id="GO:0005737">
    <property type="term" value="C:cytoplasm"/>
    <property type="evidence" value="ECO:0007669"/>
    <property type="project" value="TreeGrafter"/>
</dbReference>
<keyword evidence="7" id="KW-1185">Reference proteome</keyword>
<dbReference type="GO" id="GO:0005085">
    <property type="term" value="F:guanyl-nucleotide exchange factor activity"/>
    <property type="evidence" value="ECO:0007669"/>
    <property type="project" value="TreeGrafter"/>
</dbReference>
<feature type="repeat" description="RCC1" evidence="3">
    <location>
        <begin position="244"/>
        <end position="301"/>
    </location>
</feature>
<proteinExistence type="predicted"/>
<feature type="compositionally biased region" description="Polar residues" evidence="4">
    <location>
        <begin position="18"/>
        <end position="39"/>
    </location>
</feature>
<feature type="repeat" description="RCC1" evidence="3">
    <location>
        <begin position="108"/>
        <end position="166"/>
    </location>
</feature>
<reference evidence="6" key="1">
    <citation type="journal article" date="2020" name="BMC Genomics">
        <title>Correction to: Identification and distribution of gene clusters required for synthesis of sphingolipid metabolism inhibitors in diverse species of the filamentous fungus Fusarium.</title>
        <authorList>
            <person name="Kim H.S."/>
            <person name="Lohmar J.M."/>
            <person name="Busman M."/>
            <person name="Brown D.W."/>
            <person name="Naumann T.A."/>
            <person name="Divon H.H."/>
            <person name="Lysoe E."/>
            <person name="Uhlig S."/>
            <person name="Proctor R.H."/>
        </authorList>
    </citation>
    <scope>NUCLEOTIDE SEQUENCE</scope>
    <source>
        <strain evidence="6">NRRL 22465</strain>
    </source>
</reference>
<reference evidence="6" key="2">
    <citation type="submission" date="2020-05" db="EMBL/GenBank/DDBJ databases">
        <authorList>
            <person name="Kim H.-S."/>
            <person name="Proctor R.H."/>
            <person name="Brown D.W."/>
        </authorList>
    </citation>
    <scope>NUCLEOTIDE SEQUENCE</scope>
    <source>
        <strain evidence="6">NRRL 22465</strain>
    </source>
</reference>
<dbReference type="EMBL" id="JABEYC010000172">
    <property type="protein sequence ID" value="KAF4981379.1"/>
    <property type="molecule type" value="Genomic_DNA"/>
</dbReference>